<sequence>MSSIFTPKLKSRAYRCLLQKGGDQPIPIKSQGPANRQPLLKIGVLSRY</sequence>
<gene>
    <name evidence="1" type="ORF">A359_06380</name>
</gene>
<dbReference type="Proteomes" id="UP000003936">
    <property type="component" value="Chromosome"/>
</dbReference>
<evidence type="ECO:0000313" key="2">
    <source>
        <dbReference type="Proteomes" id="UP000003936"/>
    </source>
</evidence>
<keyword evidence="2" id="KW-1185">Reference proteome</keyword>
<dbReference type="AlphaFoldDB" id="J3Z428"/>
<dbReference type="KEGG" id="sect:A359_06380"/>
<accession>J3Z428</accession>
<dbReference type="HOGENOM" id="CLU_3157665_0_0_6"/>
<organism evidence="1 2">
    <name type="scientific">secondary endosymbiont of Ctenarytaina eucalypti</name>
    <dbReference type="NCBI Taxonomy" id="1199245"/>
    <lineage>
        <taxon>Bacteria</taxon>
        <taxon>Pseudomonadati</taxon>
        <taxon>Pseudomonadota</taxon>
        <taxon>Gammaproteobacteria</taxon>
        <taxon>Enterobacterales</taxon>
        <taxon>Enterobacteriaceae</taxon>
        <taxon>aphid secondary symbionts</taxon>
    </lineage>
</organism>
<dbReference type="EMBL" id="CP003546">
    <property type="protein sequence ID" value="AFP85024.1"/>
    <property type="molecule type" value="Genomic_DNA"/>
</dbReference>
<proteinExistence type="predicted"/>
<evidence type="ECO:0000313" key="1">
    <source>
        <dbReference type="EMBL" id="AFP85024.1"/>
    </source>
</evidence>
<name>J3Z428_9ENTR</name>
<protein>
    <submittedName>
        <fullName evidence="1">Uncharacterized protein</fullName>
    </submittedName>
</protein>
<reference evidence="1 2" key="1">
    <citation type="journal article" date="2012" name="Mol. Biol. Evol.">
        <title>Genome reduction and co-evolution between the primary and secondary bacterial symbionts of psyllids.</title>
        <authorList>
            <person name="Sloan D.B."/>
            <person name="Moran N.A."/>
        </authorList>
    </citation>
    <scope>NUCLEOTIDE SEQUENCE [LARGE SCALE GENOMIC DNA]</scope>
    <source>
        <strain evidence="1">Ceuc_S</strain>
    </source>
</reference>